<proteinExistence type="predicted"/>
<name>A0A8G0KS27_9FLAO</name>
<dbReference type="Proteomes" id="UP000824721">
    <property type="component" value="Chromosome"/>
</dbReference>
<gene>
    <name evidence="1" type="ORF">JJC05_01155</name>
</gene>
<sequence length="94" mass="10840">MAQYFIRVSRTYSTKNKIQKICLNELKELNFSLASDLPSAKKAIKTVFEQALESYSGRAKHPELKQFDKGDKGVTSFYIEDVIYIDIYPVLNEI</sequence>
<dbReference type="AlphaFoldDB" id="A0A8G0KS27"/>
<reference evidence="1" key="1">
    <citation type="submission" date="2020-12" db="EMBL/GenBank/DDBJ databases">
        <title>Genome sequencing of genetic groups of Flavobacterium columnare.</title>
        <authorList>
            <person name="Waldbieser G.C."/>
            <person name="Griffin M.J."/>
            <person name="LaFrentz B.R."/>
        </authorList>
    </citation>
    <scope>NUCLEOTIDE SEQUENCE</scope>
    <source>
        <strain evidence="1">90-106</strain>
    </source>
</reference>
<protein>
    <submittedName>
        <fullName evidence="1">Uncharacterized protein</fullName>
    </submittedName>
</protein>
<dbReference type="EMBL" id="CP067378">
    <property type="protein sequence ID" value="QYS89078.1"/>
    <property type="molecule type" value="Genomic_DNA"/>
</dbReference>
<accession>A0A8G0KS27</accession>
<evidence type="ECO:0000313" key="1">
    <source>
        <dbReference type="EMBL" id="QYS89078.1"/>
    </source>
</evidence>
<dbReference type="KEGG" id="fdv:JJC05_01155"/>
<organism evidence="1">
    <name type="scientific">Flavobacterium columnare</name>
    <dbReference type="NCBI Taxonomy" id="996"/>
    <lineage>
        <taxon>Bacteria</taxon>
        <taxon>Pseudomonadati</taxon>
        <taxon>Bacteroidota</taxon>
        <taxon>Flavobacteriia</taxon>
        <taxon>Flavobacteriales</taxon>
        <taxon>Flavobacteriaceae</taxon>
        <taxon>Flavobacterium</taxon>
    </lineage>
</organism>